<dbReference type="GO" id="GO:0006633">
    <property type="term" value="P:fatty acid biosynthetic process"/>
    <property type="evidence" value="ECO:0007669"/>
    <property type="project" value="UniProtKB-KW"/>
</dbReference>
<keyword evidence="7" id="KW-0276">Fatty acid metabolism</keyword>
<dbReference type="Proteomes" id="UP000518288">
    <property type="component" value="Unassembled WGS sequence"/>
</dbReference>
<evidence type="ECO:0000256" key="14">
    <source>
        <dbReference type="SAM" id="Phobius"/>
    </source>
</evidence>
<evidence type="ECO:0000256" key="9">
    <source>
        <dbReference type="ARBA" id="ARBA00022989"/>
    </source>
</evidence>
<keyword evidence="3" id="KW-0444">Lipid biosynthesis</keyword>
<gene>
    <name evidence="16" type="ORF">BDD16_003763</name>
</gene>
<feature type="transmembrane region" description="Helical" evidence="14">
    <location>
        <begin position="110"/>
        <end position="132"/>
    </location>
</feature>
<organism evidence="16 17">
    <name type="scientific">Sphaerotilus montanus</name>
    <dbReference type="NCBI Taxonomy" id="522889"/>
    <lineage>
        <taxon>Bacteria</taxon>
        <taxon>Pseudomonadati</taxon>
        <taxon>Pseudomonadota</taxon>
        <taxon>Betaproteobacteria</taxon>
        <taxon>Burkholderiales</taxon>
        <taxon>Sphaerotilaceae</taxon>
        <taxon>Sphaerotilus</taxon>
    </lineage>
</organism>
<keyword evidence="4 14" id="KW-0812">Transmembrane</keyword>
<protein>
    <submittedName>
        <fullName evidence="16">Cyclopropane-fatty-acyl-phospholipid synthase</fullName>
        <ecNumber evidence="16">2.1.1.79</ecNumber>
    </submittedName>
</protein>
<feature type="transmembrane region" description="Helical" evidence="14">
    <location>
        <begin position="12"/>
        <end position="33"/>
    </location>
</feature>
<evidence type="ECO:0000313" key="16">
    <source>
        <dbReference type="EMBL" id="NYG34777.1"/>
    </source>
</evidence>
<dbReference type="GO" id="GO:0032259">
    <property type="term" value="P:methylation"/>
    <property type="evidence" value="ECO:0007669"/>
    <property type="project" value="UniProtKB-KW"/>
</dbReference>
<evidence type="ECO:0000256" key="10">
    <source>
        <dbReference type="ARBA" id="ARBA00023002"/>
    </source>
</evidence>
<evidence type="ECO:0000256" key="8">
    <source>
        <dbReference type="ARBA" id="ARBA00022833"/>
    </source>
</evidence>
<dbReference type="InterPro" id="IPR014430">
    <property type="entry name" value="Scs7"/>
</dbReference>
<evidence type="ECO:0000256" key="13">
    <source>
        <dbReference type="ARBA" id="ARBA00023160"/>
    </source>
</evidence>
<keyword evidence="10" id="KW-0560">Oxidoreductase</keyword>
<feature type="domain" description="Fatty acid hydroxylase" evidence="15">
    <location>
        <begin position="48"/>
        <end position="179"/>
    </location>
</feature>
<keyword evidence="13" id="KW-0275">Fatty acid biosynthesis</keyword>
<evidence type="ECO:0000256" key="1">
    <source>
        <dbReference type="ARBA" id="ARBA00001947"/>
    </source>
</evidence>
<evidence type="ECO:0000256" key="4">
    <source>
        <dbReference type="ARBA" id="ARBA00022692"/>
    </source>
</evidence>
<dbReference type="GO" id="GO:0016020">
    <property type="term" value="C:membrane"/>
    <property type="evidence" value="ECO:0007669"/>
    <property type="project" value="InterPro"/>
</dbReference>
<keyword evidence="11" id="KW-0443">Lipid metabolism</keyword>
<dbReference type="RefSeq" id="WP_179635378.1">
    <property type="nucleotide sequence ID" value="NZ_JACCFH010000001.1"/>
</dbReference>
<keyword evidence="9 14" id="KW-1133">Transmembrane helix</keyword>
<keyword evidence="5" id="KW-0479">Metal-binding</keyword>
<dbReference type="PANTHER" id="PTHR12863">
    <property type="entry name" value="FATTY ACID HYDROXYLASE"/>
    <property type="match status" value="1"/>
</dbReference>
<keyword evidence="16" id="KW-0489">Methyltransferase</keyword>
<feature type="transmembrane region" description="Helical" evidence="14">
    <location>
        <begin position="84"/>
        <end position="104"/>
    </location>
</feature>
<keyword evidence="17" id="KW-1185">Reference proteome</keyword>
<keyword evidence="16" id="KW-0808">Transferase</keyword>
<sequence>MKLFTLEHSKTAYQADVVFYGVAVALLATLLLLDAPPAHWMRLSACVLIGAAAWTAMEYGAHRFVLHGLPPFSRWHAAHHERPSALICAPTVVSAALIGGLVFLPAWGLFGLWPAAALTQGVLVGYLFYTVTHHAIHHWRARRPWLRERKRWHALHHRRGEWPACYGVTTSFWDHVFGSAQTKKSSGFTTDPSHRTTL</sequence>
<keyword evidence="8" id="KW-0862">Zinc</keyword>
<name>A0A7Y9R081_9BURK</name>
<evidence type="ECO:0000313" key="17">
    <source>
        <dbReference type="Proteomes" id="UP000518288"/>
    </source>
</evidence>
<evidence type="ECO:0000256" key="5">
    <source>
        <dbReference type="ARBA" id="ARBA00022723"/>
    </source>
</evidence>
<comment type="cofactor">
    <cofactor evidence="1">
        <name>Zn(2+)</name>
        <dbReference type="ChEBI" id="CHEBI:29105"/>
    </cofactor>
</comment>
<dbReference type="GO" id="GO:0008825">
    <property type="term" value="F:cyclopropane-fatty-acyl-phospholipid synthase activity"/>
    <property type="evidence" value="ECO:0007669"/>
    <property type="project" value="UniProtKB-EC"/>
</dbReference>
<dbReference type="AlphaFoldDB" id="A0A7Y9R081"/>
<evidence type="ECO:0000256" key="7">
    <source>
        <dbReference type="ARBA" id="ARBA00022832"/>
    </source>
</evidence>
<evidence type="ECO:0000256" key="11">
    <source>
        <dbReference type="ARBA" id="ARBA00023098"/>
    </source>
</evidence>
<dbReference type="InterPro" id="IPR006694">
    <property type="entry name" value="Fatty_acid_hydroxylase"/>
</dbReference>
<dbReference type="Pfam" id="PF04116">
    <property type="entry name" value="FA_hydroxylase"/>
    <property type="match status" value="1"/>
</dbReference>
<dbReference type="PANTHER" id="PTHR12863:SF1">
    <property type="entry name" value="FATTY ACID 2-HYDROXYLASE"/>
    <property type="match status" value="1"/>
</dbReference>
<dbReference type="EMBL" id="JACCFH010000001">
    <property type="protein sequence ID" value="NYG34777.1"/>
    <property type="molecule type" value="Genomic_DNA"/>
</dbReference>
<keyword evidence="12 14" id="KW-0472">Membrane</keyword>
<keyword evidence="6" id="KW-0256">Endoplasmic reticulum</keyword>
<evidence type="ECO:0000256" key="3">
    <source>
        <dbReference type="ARBA" id="ARBA00022516"/>
    </source>
</evidence>
<dbReference type="GO" id="GO:0005506">
    <property type="term" value="F:iron ion binding"/>
    <property type="evidence" value="ECO:0007669"/>
    <property type="project" value="InterPro"/>
</dbReference>
<evidence type="ECO:0000256" key="2">
    <source>
        <dbReference type="ARBA" id="ARBA00004477"/>
    </source>
</evidence>
<dbReference type="EC" id="2.1.1.79" evidence="16"/>
<evidence type="ECO:0000256" key="12">
    <source>
        <dbReference type="ARBA" id="ARBA00023136"/>
    </source>
</evidence>
<accession>A0A7Y9R081</accession>
<dbReference type="GO" id="GO:0080132">
    <property type="term" value="F:fatty acid 2-hydroxylase activity"/>
    <property type="evidence" value="ECO:0007669"/>
    <property type="project" value="InterPro"/>
</dbReference>
<reference evidence="16 17" key="1">
    <citation type="submission" date="2020-07" db="EMBL/GenBank/DDBJ databases">
        <title>Genomic Encyclopedia of Archaeal and Bacterial Type Strains, Phase II (KMG-II): from individual species to whole genera.</title>
        <authorList>
            <person name="Goeker M."/>
        </authorList>
    </citation>
    <scope>NUCLEOTIDE SEQUENCE [LARGE SCALE GENOMIC DNA]</scope>
    <source>
        <strain evidence="16 17">DSM 21226</strain>
    </source>
</reference>
<evidence type="ECO:0000259" key="15">
    <source>
        <dbReference type="Pfam" id="PF04116"/>
    </source>
</evidence>
<comment type="subcellular location">
    <subcellularLocation>
        <location evidence="2">Endoplasmic reticulum membrane</location>
        <topology evidence="2">Multi-pass membrane protein</topology>
    </subcellularLocation>
</comment>
<evidence type="ECO:0000256" key="6">
    <source>
        <dbReference type="ARBA" id="ARBA00022824"/>
    </source>
</evidence>
<comment type="caution">
    <text evidence="16">The sequence shown here is derived from an EMBL/GenBank/DDBJ whole genome shotgun (WGS) entry which is preliminary data.</text>
</comment>
<proteinExistence type="predicted"/>